<dbReference type="AlphaFoldDB" id="A0A1I2B7S5"/>
<keyword evidence="3" id="KW-0067">ATP-binding</keyword>
<feature type="region of interest" description="Disordered" evidence="1">
    <location>
        <begin position="56"/>
        <end position="121"/>
    </location>
</feature>
<dbReference type="GO" id="GO:0004386">
    <property type="term" value="F:helicase activity"/>
    <property type="evidence" value="ECO:0007669"/>
    <property type="project" value="UniProtKB-KW"/>
</dbReference>
<dbReference type="CDD" id="cd18785">
    <property type="entry name" value="SF2_C"/>
    <property type="match status" value="1"/>
</dbReference>
<feature type="compositionally biased region" description="Acidic residues" evidence="1">
    <location>
        <begin position="94"/>
        <end position="109"/>
    </location>
</feature>
<gene>
    <name evidence="3" type="ORF">SAMN05216574_10481</name>
</gene>
<protein>
    <submittedName>
        <fullName evidence="3">Helicase conserved C-terminal domain-containing protein</fullName>
    </submittedName>
</protein>
<dbReference type="PROSITE" id="PS51194">
    <property type="entry name" value="HELICASE_CTER"/>
    <property type="match status" value="1"/>
</dbReference>
<name>A0A1I2B7S5_9ACTN</name>
<feature type="region of interest" description="Disordered" evidence="1">
    <location>
        <begin position="1199"/>
        <end position="1221"/>
    </location>
</feature>
<dbReference type="Pfam" id="PF00271">
    <property type="entry name" value="Helicase_C"/>
    <property type="match status" value="1"/>
</dbReference>
<dbReference type="Gene3D" id="3.40.50.300">
    <property type="entry name" value="P-loop containing nucleotide triphosphate hydrolases"/>
    <property type="match status" value="1"/>
</dbReference>
<keyword evidence="4" id="KW-1185">Reference proteome</keyword>
<proteinExistence type="predicted"/>
<dbReference type="SUPFAM" id="SSF52540">
    <property type="entry name" value="P-loop containing nucleoside triphosphate hydrolases"/>
    <property type="match status" value="1"/>
</dbReference>
<dbReference type="InterPro" id="IPR027417">
    <property type="entry name" value="P-loop_NTPase"/>
</dbReference>
<evidence type="ECO:0000313" key="3">
    <source>
        <dbReference type="EMBL" id="SFE52252.1"/>
    </source>
</evidence>
<sequence length="1221" mass="134140">MPESGSTTVRAELVNLIRDELLGPRGDADEEIPASPRAMYAVGGLAPVTIDPSLARLSFDPDEAESQGIDGAPVQAVSDSDPDRDGQLGVPVPTDEDVSTAESDDEEDDGPKGALTHPSSMGLRFQVPADVGTLVVTAEWARYESFQRLNEETGKKRTWFRRTPLEFPRELVLVGTTARRADVLDLDTDVSLRVEVFPLGDRLIVELALSNDRITGTDAPPGDWLFQTKLTVTAKDGSECFLPSRDVLEPGYREPDEERRRLDLQYKHKLEYAVGRTCSVDWDEVPKTRRAREITTTWLPTADVPQTVAGDAGNTVTSMRVLAEIDPGDIRRALEPMIAGYAAWLAEDQEPAAAALPYHLRKTASEAIGEAKVVASRLKAGLQLLESDPDTLAAFRFMNRAMRDQRIRSQVAAARAAKVGVTVEQALAEVEAKGDKAASWRPFQLAFILMQLPALVDPTDPYRSGEDSRVELLFFPTGGGKTEAYLGLAAFTFAIRRLQGAVQGEDGELDGGDGVAVLMRYTLRLLTSQQFQRAAALVCAAELIRREDEATWGAEPFRIGLWVGSSVSPKRYAEAEAQVKLAKSEDGRAHGLTVLQIKRCPWCGTPIDPKRDVDAVATTQRIHVRCGDRDEECPFSTRGQDDEGLPILTVDEEIYRHPPTFLLATVDKFARLAREGEAASLFGYVAERCPRHGYRHPDARGDSCKGQKHNAVTKSGVSYPAADVEPVSRLRPPDLIIQDELHLITGALGTAVGVFENVVDVLCSWSRDGDAVLPLIIASTATVRKAEDQVRNLYGRGVDVFPPQVLDVRQTFFSRELEVTEDDPGRKYLGVCAHGIRLTLAEIRIAEVLLLAGQKLLDEHGKAADPYLTSVAYFSATRELAGMRRYLDDDVTTRVSGRTEPFPRRTTDFSRLAIGELTSRISSSEIGATLDKLSLEFDPDRWSTAGKAAFTKAMQDGKVKGGFDQRPYDFVLATSMLQVGVDVPRLGLMLVVGQPKNTAEYIQASSRVGRDPSRPGLVVSLANWSRPRDMAHFEQFRHYHETFYAQVEALSVTPFSEAALERGLMGVLVSAARVMDVGRPKSLSPELGAGRIIDGAQRLDEVIERLTERAARAYTEPDFDERIRAKLIQRKDRWLGRAIEEGGGLVYERSTDKTQVTSPLLISPEVRTTTAAEKVFVVANSMREVQPEINLLVSPSPSHLAAKEPVDAPGWSFQPPAEEDA</sequence>
<keyword evidence="3" id="KW-0547">Nucleotide-binding</keyword>
<feature type="domain" description="Helicase C-terminal" evidence="2">
    <location>
        <begin position="886"/>
        <end position="1051"/>
    </location>
</feature>
<dbReference type="RefSeq" id="WP_092195986.1">
    <property type="nucleotide sequence ID" value="NZ_FOND01000004.1"/>
</dbReference>
<evidence type="ECO:0000256" key="1">
    <source>
        <dbReference type="SAM" id="MobiDB-lite"/>
    </source>
</evidence>
<dbReference type="OrthoDB" id="713315at2"/>
<accession>A0A1I2B7S5</accession>
<dbReference type="EMBL" id="FOND01000004">
    <property type="protein sequence ID" value="SFE52252.1"/>
    <property type="molecule type" value="Genomic_DNA"/>
</dbReference>
<dbReference type="InterPro" id="IPR001650">
    <property type="entry name" value="Helicase_C-like"/>
</dbReference>
<organism evidence="3 4">
    <name type="scientific">Blastococcus tunisiensis</name>
    <dbReference type="NCBI Taxonomy" id="1798228"/>
    <lineage>
        <taxon>Bacteria</taxon>
        <taxon>Bacillati</taxon>
        <taxon>Actinomycetota</taxon>
        <taxon>Actinomycetes</taxon>
        <taxon>Geodermatophilales</taxon>
        <taxon>Geodermatophilaceae</taxon>
        <taxon>Blastococcus</taxon>
    </lineage>
</organism>
<dbReference type="STRING" id="1798228.SAMN05216574_10481"/>
<evidence type="ECO:0000259" key="2">
    <source>
        <dbReference type="PROSITE" id="PS51194"/>
    </source>
</evidence>
<dbReference type="NCBIfam" id="NF038325">
    <property type="entry name" value="DISARM_DrmAS"/>
    <property type="match status" value="1"/>
</dbReference>
<keyword evidence="3" id="KW-0347">Helicase</keyword>
<reference evidence="4" key="1">
    <citation type="submission" date="2016-10" db="EMBL/GenBank/DDBJ databases">
        <authorList>
            <person name="Varghese N."/>
            <person name="Submissions S."/>
        </authorList>
    </citation>
    <scope>NUCLEOTIDE SEQUENCE [LARGE SCALE GENOMIC DNA]</scope>
    <source>
        <strain evidence="4">DSM 46838</strain>
    </source>
</reference>
<keyword evidence="3" id="KW-0378">Hydrolase</keyword>
<evidence type="ECO:0000313" key="4">
    <source>
        <dbReference type="Proteomes" id="UP000198589"/>
    </source>
</evidence>
<dbReference type="Proteomes" id="UP000198589">
    <property type="component" value="Unassembled WGS sequence"/>
</dbReference>